<dbReference type="VEuPathDB" id="FungiDB:PLEOSDRAFT_171168"/>
<proteinExistence type="predicted"/>
<feature type="compositionally biased region" description="Basic and acidic residues" evidence="1">
    <location>
        <begin position="1"/>
        <end position="15"/>
    </location>
</feature>
<gene>
    <name evidence="2" type="ORF">PLEOSDRAFT_171168</name>
</gene>
<dbReference type="Proteomes" id="UP000027073">
    <property type="component" value="Unassembled WGS sequence"/>
</dbReference>
<dbReference type="AlphaFoldDB" id="A0A067N992"/>
<dbReference type="EMBL" id="KL198012">
    <property type="protein sequence ID" value="KDQ23545.1"/>
    <property type="molecule type" value="Genomic_DNA"/>
</dbReference>
<sequence>MKDRKRDEEEERRAELTSVCSFHASTHTSTDEERERVDARGHEHTSPRANGRRHDRRGDNSRGTKVQTKKEEAREATLRFAVVISQSTAPPRRLATLPPRYPN</sequence>
<feature type="compositionally biased region" description="Basic and acidic residues" evidence="1">
    <location>
        <begin position="56"/>
        <end position="74"/>
    </location>
</feature>
<reference evidence="3" key="1">
    <citation type="journal article" date="2014" name="Proc. Natl. Acad. Sci. U.S.A.">
        <title>Extensive sampling of basidiomycete genomes demonstrates inadequacy of the white-rot/brown-rot paradigm for wood decay fungi.</title>
        <authorList>
            <person name="Riley R."/>
            <person name="Salamov A.A."/>
            <person name="Brown D.W."/>
            <person name="Nagy L.G."/>
            <person name="Floudas D."/>
            <person name="Held B.W."/>
            <person name="Levasseur A."/>
            <person name="Lombard V."/>
            <person name="Morin E."/>
            <person name="Otillar R."/>
            <person name="Lindquist E.A."/>
            <person name="Sun H."/>
            <person name="LaButti K.M."/>
            <person name="Schmutz J."/>
            <person name="Jabbour D."/>
            <person name="Luo H."/>
            <person name="Baker S.E."/>
            <person name="Pisabarro A.G."/>
            <person name="Walton J.D."/>
            <person name="Blanchette R.A."/>
            <person name="Henrissat B."/>
            <person name="Martin F."/>
            <person name="Cullen D."/>
            <person name="Hibbett D.S."/>
            <person name="Grigoriev I.V."/>
        </authorList>
    </citation>
    <scope>NUCLEOTIDE SEQUENCE [LARGE SCALE GENOMIC DNA]</scope>
    <source>
        <strain evidence="3">PC15</strain>
    </source>
</reference>
<evidence type="ECO:0000313" key="3">
    <source>
        <dbReference type="Proteomes" id="UP000027073"/>
    </source>
</evidence>
<dbReference type="InParanoid" id="A0A067N992"/>
<feature type="compositionally biased region" description="Basic and acidic residues" evidence="1">
    <location>
        <begin position="29"/>
        <end position="46"/>
    </location>
</feature>
<evidence type="ECO:0000256" key="1">
    <source>
        <dbReference type="SAM" id="MobiDB-lite"/>
    </source>
</evidence>
<feature type="region of interest" description="Disordered" evidence="1">
    <location>
        <begin position="1"/>
        <end position="74"/>
    </location>
</feature>
<accession>A0A067N992</accession>
<protein>
    <submittedName>
        <fullName evidence="2">Uncharacterized protein</fullName>
    </submittedName>
</protein>
<name>A0A067N992_PLEO1</name>
<evidence type="ECO:0000313" key="2">
    <source>
        <dbReference type="EMBL" id="KDQ23545.1"/>
    </source>
</evidence>
<organism evidence="2 3">
    <name type="scientific">Pleurotus ostreatus (strain PC15)</name>
    <name type="common">Oyster mushroom</name>
    <dbReference type="NCBI Taxonomy" id="1137138"/>
    <lineage>
        <taxon>Eukaryota</taxon>
        <taxon>Fungi</taxon>
        <taxon>Dikarya</taxon>
        <taxon>Basidiomycota</taxon>
        <taxon>Agaricomycotina</taxon>
        <taxon>Agaricomycetes</taxon>
        <taxon>Agaricomycetidae</taxon>
        <taxon>Agaricales</taxon>
        <taxon>Pleurotineae</taxon>
        <taxon>Pleurotaceae</taxon>
        <taxon>Pleurotus</taxon>
    </lineage>
</organism>
<dbReference type="HOGENOM" id="CLU_2264853_0_0_1"/>
<feature type="compositionally biased region" description="Polar residues" evidence="1">
    <location>
        <begin position="18"/>
        <end position="28"/>
    </location>
</feature>